<dbReference type="EMBL" id="GBXM01053540">
    <property type="protein sequence ID" value="JAH55037.1"/>
    <property type="molecule type" value="Transcribed_RNA"/>
</dbReference>
<dbReference type="AlphaFoldDB" id="A0A0E9TNJ3"/>
<reference evidence="1" key="1">
    <citation type="submission" date="2014-11" db="EMBL/GenBank/DDBJ databases">
        <authorList>
            <person name="Amaro Gonzalez C."/>
        </authorList>
    </citation>
    <scope>NUCLEOTIDE SEQUENCE</scope>
</reference>
<sequence length="28" mass="3254">MSTYTLSWTGNLIQVWSIFSLDVKVHVQ</sequence>
<accession>A0A0E9TNJ3</accession>
<evidence type="ECO:0000313" key="1">
    <source>
        <dbReference type="EMBL" id="JAH55037.1"/>
    </source>
</evidence>
<organism evidence="1">
    <name type="scientific">Anguilla anguilla</name>
    <name type="common">European freshwater eel</name>
    <name type="synonym">Muraena anguilla</name>
    <dbReference type="NCBI Taxonomy" id="7936"/>
    <lineage>
        <taxon>Eukaryota</taxon>
        <taxon>Metazoa</taxon>
        <taxon>Chordata</taxon>
        <taxon>Craniata</taxon>
        <taxon>Vertebrata</taxon>
        <taxon>Euteleostomi</taxon>
        <taxon>Actinopterygii</taxon>
        <taxon>Neopterygii</taxon>
        <taxon>Teleostei</taxon>
        <taxon>Anguilliformes</taxon>
        <taxon>Anguillidae</taxon>
        <taxon>Anguilla</taxon>
    </lineage>
</organism>
<protein>
    <submittedName>
        <fullName evidence="1">Uncharacterized protein</fullName>
    </submittedName>
</protein>
<dbReference type="EMBL" id="GBXM01044127">
    <property type="protein sequence ID" value="JAH64450.1"/>
    <property type="molecule type" value="Transcribed_RNA"/>
</dbReference>
<name>A0A0E9TNJ3_ANGAN</name>
<reference evidence="1" key="2">
    <citation type="journal article" date="2015" name="Fish Shellfish Immunol.">
        <title>Early steps in the European eel (Anguilla anguilla)-Vibrio vulnificus interaction in the gills: Role of the RtxA13 toxin.</title>
        <authorList>
            <person name="Callol A."/>
            <person name="Pajuelo D."/>
            <person name="Ebbesson L."/>
            <person name="Teles M."/>
            <person name="MacKenzie S."/>
            <person name="Amaro C."/>
        </authorList>
    </citation>
    <scope>NUCLEOTIDE SEQUENCE</scope>
</reference>
<proteinExistence type="predicted"/>